<feature type="domain" description="Protein kinase" evidence="7">
    <location>
        <begin position="4"/>
        <end position="274"/>
    </location>
</feature>
<dbReference type="GO" id="GO:0004693">
    <property type="term" value="F:cyclin-dependent protein serine/threonine kinase activity"/>
    <property type="evidence" value="ECO:0007669"/>
    <property type="project" value="TreeGrafter"/>
</dbReference>
<dbReference type="Gene3D" id="1.10.510.10">
    <property type="entry name" value="Transferase(Phosphotransferase) domain 1"/>
    <property type="match status" value="1"/>
</dbReference>
<dbReference type="Pfam" id="PF00134">
    <property type="entry name" value="Cyclin_N"/>
    <property type="match status" value="1"/>
</dbReference>
<evidence type="ECO:0000256" key="3">
    <source>
        <dbReference type="ARBA" id="ARBA00022679"/>
    </source>
</evidence>
<keyword evidence="8" id="KW-0132">Cell division</keyword>
<dbReference type="Gene3D" id="3.30.200.20">
    <property type="entry name" value="Phosphorylase Kinase, domain 1"/>
    <property type="match status" value="1"/>
</dbReference>
<keyword evidence="3" id="KW-0808">Transferase</keyword>
<dbReference type="PANTHER" id="PTHR24056">
    <property type="entry name" value="CELL DIVISION PROTEIN KINASE"/>
    <property type="match status" value="1"/>
</dbReference>
<dbReference type="GO" id="GO:0030332">
    <property type="term" value="F:cyclin binding"/>
    <property type="evidence" value="ECO:0007669"/>
    <property type="project" value="TreeGrafter"/>
</dbReference>
<dbReference type="SUPFAM" id="SSF56112">
    <property type="entry name" value="Protein kinase-like (PK-like)"/>
    <property type="match status" value="1"/>
</dbReference>
<evidence type="ECO:0000256" key="6">
    <source>
        <dbReference type="ARBA" id="ARBA00022840"/>
    </source>
</evidence>
<dbReference type="PROSITE" id="PS50011">
    <property type="entry name" value="PROTEIN_KINASE_DOM"/>
    <property type="match status" value="1"/>
</dbReference>
<dbReference type="CDD" id="cd00043">
    <property type="entry name" value="CYCLIN_SF"/>
    <property type="match status" value="1"/>
</dbReference>
<dbReference type="InterPro" id="IPR000719">
    <property type="entry name" value="Prot_kinase_dom"/>
</dbReference>
<reference evidence="8" key="1">
    <citation type="submission" date="2017-08" db="EMBL/GenBank/DDBJ databases">
        <authorList>
            <consortium name="Urmite Genomes"/>
        </authorList>
    </citation>
    <scope>NUCLEOTIDE SEQUENCE [LARGE SCALE GENOMIC DNA]</scope>
    <source>
        <strain evidence="8">IHUMI-LCC2</strain>
    </source>
</reference>
<dbReference type="RefSeq" id="YP_009448713.1">
    <property type="nucleotide sequence ID" value="NC_036594.1"/>
</dbReference>
<comment type="similarity">
    <text evidence="1">Belongs to the protein kinase superfamily. CMGC Ser/Thr protein kinase family. CDC2/CDKX subfamily.</text>
</comment>
<sequence>MDNYEILEEIGIGSYGRVNKVKHINTGEILCLKRMKRKNLQVYLREISNLQRCHHPNIITIKDIFINEKYLCYVMPYMKENLYNHIHTYGISEEKILYYSKCLISALSHLHEMKIYHRDIKSSNILINNGEIYLCDFGMSKLVNVNDNTVQVQSLWSKCPEILLGDNKYDEKIDIWSIGCVIAEMINGNHIFKGNSEIDQLIKIYTILGGINTTDWSDCCNLPGYNPRYYNIQGKGLNSTLKTNNETLISLCSSLLSLNPKNRKSAKECLTLYFPEHINDNITSIIKNYIHTCNYEDKILLMEWIFDICHCYNITNNIIVLNAIFIIHKYLSLKSVNINQYKLVCIVCIYLSDVLHSLYHGVVEDYMIDNCYDRDDFNVIMDDIIRTIGYNVDLVNILHLPLDMKDMISVFPFIYYMIIYTNLDWNSIIDNITMLDNVDVIKSFLSHNYNNYILSNTDIADVKEFVSRLNNIIH</sequence>
<dbReference type="GO" id="GO:0000307">
    <property type="term" value="C:cyclin-dependent protein kinase holoenzyme complex"/>
    <property type="evidence" value="ECO:0007669"/>
    <property type="project" value="TreeGrafter"/>
</dbReference>
<dbReference type="SUPFAM" id="SSF47954">
    <property type="entry name" value="Cyclin-like"/>
    <property type="match status" value="1"/>
</dbReference>
<dbReference type="EMBL" id="LT906555">
    <property type="protein sequence ID" value="SNW62411.1"/>
    <property type="molecule type" value="Genomic_DNA"/>
</dbReference>
<evidence type="ECO:0000259" key="7">
    <source>
        <dbReference type="PROSITE" id="PS50011"/>
    </source>
</evidence>
<dbReference type="Gene3D" id="1.10.472.10">
    <property type="entry name" value="Cyclin-like"/>
    <property type="match status" value="1"/>
</dbReference>
<evidence type="ECO:0000256" key="1">
    <source>
        <dbReference type="ARBA" id="ARBA00006485"/>
    </source>
</evidence>
<evidence type="ECO:0000256" key="5">
    <source>
        <dbReference type="ARBA" id="ARBA00022777"/>
    </source>
</evidence>
<dbReference type="GO" id="GO:0007165">
    <property type="term" value="P:signal transduction"/>
    <property type="evidence" value="ECO:0007669"/>
    <property type="project" value="TreeGrafter"/>
</dbReference>
<keyword evidence="5 8" id="KW-0418">Kinase</keyword>
<dbReference type="PANTHER" id="PTHR24056:SF550">
    <property type="entry name" value="CHROMOSOME UNDETERMINED SCAFFOLD_44, WHOLE GENOME SHOTGUN SEQUENCE"/>
    <property type="match status" value="1"/>
</dbReference>
<dbReference type="InterPro" id="IPR036915">
    <property type="entry name" value="Cyclin-like_sf"/>
</dbReference>
<proteinExistence type="inferred from homology"/>
<protein>
    <submittedName>
        <fullName evidence="8">Cell division control protein 2 related kinase</fullName>
    </submittedName>
</protein>
<keyword evidence="8" id="KW-0131">Cell cycle</keyword>
<dbReference type="InterPro" id="IPR006671">
    <property type="entry name" value="Cyclin_N"/>
</dbReference>
<evidence type="ECO:0000256" key="2">
    <source>
        <dbReference type="ARBA" id="ARBA00022527"/>
    </source>
</evidence>
<gene>
    <name evidence="8" type="ORF">ORPV_507</name>
</gene>
<dbReference type="FunFam" id="1.10.510.10:FF:000624">
    <property type="entry name" value="Mitogen-activated protein kinase"/>
    <property type="match status" value="1"/>
</dbReference>
<evidence type="ECO:0000313" key="8">
    <source>
        <dbReference type="EMBL" id="SNW62411.1"/>
    </source>
</evidence>
<dbReference type="KEGG" id="vg:35382303"/>
<evidence type="ECO:0000256" key="4">
    <source>
        <dbReference type="ARBA" id="ARBA00022741"/>
    </source>
</evidence>
<keyword evidence="4" id="KW-0547">Nucleotide-binding</keyword>
<dbReference type="Pfam" id="PF00069">
    <property type="entry name" value="Pkinase"/>
    <property type="match status" value="1"/>
</dbReference>
<dbReference type="GO" id="GO:0005524">
    <property type="term" value="F:ATP binding"/>
    <property type="evidence" value="ECO:0007669"/>
    <property type="project" value="UniProtKB-KW"/>
</dbReference>
<dbReference type="GO" id="GO:0010468">
    <property type="term" value="P:regulation of gene expression"/>
    <property type="evidence" value="ECO:0007669"/>
    <property type="project" value="TreeGrafter"/>
</dbReference>
<dbReference type="GO" id="GO:0051301">
    <property type="term" value="P:cell division"/>
    <property type="evidence" value="ECO:0007669"/>
    <property type="project" value="UniProtKB-KW"/>
</dbReference>
<keyword evidence="2" id="KW-0723">Serine/threonine-protein kinase</keyword>
<organism evidence="8">
    <name type="scientific">Orpheovirus IHUMI-LCC2</name>
    <dbReference type="NCBI Taxonomy" id="2023057"/>
    <lineage>
        <taxon>Viruses</taxon>
        <taxon>Varidnaviria</taxon>
        <taxon>Bamfordvirae</taxon>
        <taxon>Nucleocytoviricota</taxon>
        <taxon>Megaviricetes</taxon>
        <taxon>Pimascovirales</taxon>
        <taxon>Ocovirineae</taxon>
        <taxon>Orpheoviridae</taxon>
        <taxon>Alphaorpheovirus</taxon>
        <taxon>Alphaorpheovirus massiliense</taxon>
    </lineage>
</organism>
<dbReference type="InterPro" id="IPR011009">
    <property type="entry name" value="Kinase-like_dom_sf"/>
</dbReference>
<name>A0A2I2L4H4_9VIRU</name>
<dbReference type="PROSITE" id="PS00108">
    <property type="entry name" value="PROTEIN_KINASE_ST"/>
    <property type="match status" value="1"/>
</dbReference>
<accession>A0A2I2L4H4</accession>
<dbReference type="SMART" id="SM00220">
    <property type="entry name" value="S_TKc"/>
    <property type="match status" value="1"/>
</dbReference>
<dbReference type="OrthoDB" id="8955at10239"/>
<dbReference type="InterPro" id="IPR050108">
    <property type="entry name" value="CDK"/>
</dbReference>
<keyword evidence="6" id="KW-0067">ATP-binding</keyword>
<dbReference type="Proteomes" id="UP000236316">
    <property type="component" value="Segment"/>
</dbReference>
<dbReference type="InterPro" id="IPR008271">
    <property type="entry name" value="Ser/Thr_kinase_AS"/>
</dbReference>
<dbReference type="GeneID" id="35382303"/>
<keyword evidence="9" id="KW-1185">Reference proteome</keyword>
<evidence type="ECO:0000313" key="9">
    <source>
        <dbReference type="Proteomes" id="UP000236316"/>
    </source>
</evidence>